<evidence type="ECO:0000256" key="1">
    <source>
        <dbReference type="SAM" id="MobiDB-lite"/>
    </source>
</evidence>
<accession>A0A6J4NIS7</accession>
<feature type="compositionally biased region" description="Basic residues" evidence="1">
    <location>
        <begin position="68"/>
        <end position="77"/>
    </location>
</feature>
<sequence>DPAPGGPPAARPRRPRPRGLRRRVRRGRRGQDRRRPVPPQRHPKGRAVRRRLGGLHRAGDTRPDRHRGALGRRRHGHRPDGHGRQRGGPPGARRGRGRPLLGVHRHRLARPPLGDPFHTGPAGAVRGRKEDGPRGERHSVAPARPWQRHLRHSREREDPPGSRRRDHLGPRPPGRGAPRGGDPLLQQRRRLPLPLRRPAGHGAGLRLPAPRAQPPRRRRGVLRRLQPLPQHKRVHPRPVPAAGEGLHPHLRRAGHQDPAPAQPRRGRRRQIAGVGRDAVARGERVYRV</sequence>
<feature type="compositionally biased region" description="Basic residues" evidence="1">
    <location>
        <begin position="41"/>
        <end position="54"/>
    </location>
</feature>
<feature type="region of interest" description="Disordered" evidence="1">
    <location>
        <begin position="1"/>
        <end position="277"/>
    </location>
</feature>
<feature type="compositionally biased region" description="Basic and acidic residues" evidence="1">
    <location>
        <begin position="127"/>
        <end position="139"/>
    </location>
</feature>
<feature type="compositionally biased region" description="Basic and acidic residues" evidence="1">
    <location>
        <begin position="57"/>
        <end position="67"/>
    </location>
</feature>
<feature type="compositionally biased region" description="Basic and acidic residues" evidence="1">
    <location>
        <begin position="154"/>
        <end position="169"/>
    </location>
</feature>
<dbReference type="EMBL" id="CADCUV010000010">
    <property type="protein sequence ID" value="CAA9384072.1"/>
    <property type="molecule type" value="Genomic_DNA"/>
</dbReference>
<evidence type="ECO:0000313" key="2">
    <source>
        <dbReference type="EMBL" id="CAA9384072.1"/>
    </source>
</evidence>
<feature type="compositionally biased region" description="Basic residues" evidence="1">
    <location>
        <begin position="93"/>
        <end position="109"/>
    </location>
</feature>
<reference evidence="2" key="1">
    <citation type="submission" date="2020-02" db="EMBL/GenBank/DDBJ databases">
        <authorList>
            <person name="Meier V. D."/>
        </authorList>
    </citation>
    <scope>NUCLEOTIDE SEQUENCE</scope>
    <source>
        <strain evidence="2">AVDCRST_MAG22</strain>
    </source>
</reference>
<proteinExistence type="predicted"/>
<feature type="non-terminal residue" evidence="2">
    <location>
        <position position="288"/>
    </location>
</feature>
<dbReference type="AlphaFoldDB" id="A0A6J4NIS7"/>
<feature type="non-terminal residue" evidence="2">
    <location>
        <position position="1"/>
    </location>
</feature>
<protein>
    <submittedName>
        <fullName evidence="2">Uncharacterized protein</fullName>
    </submittedName>
</protein>
<feature type="compositionally biased region" description="Basic residues" evidence="1">
    <location>
        <begin position="11"/>
        <end position="28"/>
    </location>
</feature>
<name>A0A6J4NIS7_9ACTN</name>
<gene>
    <name evidence="2" type="ORF">AVDCRST_MAG22-140</name>
</gene>
<feature type="compositionally biased region" description="Pro residues" evidence="1">
    <location>
        <begin position="1"/>
        <end position="10"/>
    </location>
</feature>
<organism evidence="2">
    <name type="scientific">uncultured Rubrobacteraceae bacterium</name>
    <dbReference type="NCBI Taxonomy" id="349277"/>
    <lineage>
        <taxon>Bacteria</taxon>
        <taxon>Bacillati</taxon>
        <taxon>Actinomycetota</taxon>
        <taxon>Rubrobacteria</taxon>
        <taxon>Rubrobacterales</taxon>
        <taxon>Rubrobacteraceae</taxon>
        <taxon>environmental samples</taxon>
    </lineage>
</organism>
<feature type="compositionally biased region" description="Low complexity" evidence="1">
    <location>
        <begin position="176"/>
        <end position="197"/>
    </location>
</feature>